<dbReference type="PANTHER" id="PTHR42753">
    <property type="entry name" value="MITOCHONDRIAL RIBOSOME PROTEIN L39/PROLYL-TRNA LIGASE FAMILY MEMBER"/>
    <property type="match status" value="1"/>
</dbReference>
<dbReference type="GO" id="GO:0006433">
    <property type="term" value="P:prolyl-tRNA aminoacylation"/>
    <property type="evidence" value="ECO:0007669"/>
    <property type="project" value="TreeGrafter"/>
</dbReference>
<dbReference type="GO" id="GO:0005829">
    <property type="term" value="C:cytosol"/>
    <property type="evidence" value="ECO:0007669"/>
    <property type="project" value="TreeGrafter"/>
</dbReference>
<dbReference type="SUPFAM" id="SSF52954">
    <property type="entry name" value="Class II aaRS ABD-related"/>
    <property type="match status" value="1"/>
</dbReference>
<dbReference type="PANTHER" id="PTHR42753:SF2">
    <property type="entry name" value="PROLINE--TRNA LIGASE"/>
    <property type="match status" value="1"/>
</dbReference>
<accession>A0A2M8G2X1</accession>
<dbReference type="InterPro" id="IPR004154">
    <property type="entry name" value="Anticodon-bd"/>
</dbReference>
<dbReference type="CDD" id="cd00861">
    <property type="entry name" value="ProRS_anticodon_short"/>
    <property type="match status" value="1"/>
</dbReference>
<reference evidence="4" key="1">
    <citation type="submission" date="2017-09" db="EMBL/GenBank/DDBJ databases">
        <title>Depth-based differentiation of microbial function through sediment-hosted aquifers and enrichment of novel symbionts in the deep terrestrial subsurface.</title>
        <authorList>
            <person name="Probst A.J."/>
            <person name="Ladd B."/>
            <person name="Jarett J.K."/>
            <person name="Geller-Mcgrath D.E."/>
            <person name="Sieber C.M.K."/>
            <person name="Emerson J.B."/>
            <person name="Anantharaman K."/>
            <person name="Thomas B.C."/>
            <person name="Malmstrom R."/>
            <person name="Stieglmeier M."/>
            <person name="Klingl A."/>
            <person name="Woyke T."/>
            <person name="Ryan C.M."/>
            <person name="Banfield J.F."/>
        </authorList>
    </citation>
    <scope>NUCLEOTIDE SEQUENCE [LARGE SCALE GENOMIC DNA]</scope>
</reference>
<comment type="caution">
    <text evidence="3">The sequence shown here is derived from an EMBL/GenBank/DDBJ whole genome shotgun (WGS) entry which is preliminary data.</text>
</comment>
<keyword evidence="1" id="KW-0030">Aminoacyl-tRNA synthetase</keyword>
<dbReference type="InterPro" id="IPR050062">
    <property type="entry name" value="Pro-tRNA_synthetase"/>
</dbReference>
<proteinExistence type="predicted"/>
<evidence type="ECO:0000313" key="4">
    <source>
        <dbReference type="Proteomes" id="UP000229739"/>
    </source>
</evidence>
<protein>
    <recommendedName>
        <fullName evidence="2">Anticodon-binding domain-containing protein</fullName>
    </recommendedName>
</protein>
<organism evidence="3 4">
    <name type="scientific">Candidatus Beckwithbacteria bacterium CG_4_9_14_0_2_um_filter_47_11</name>
    <dbReference type="NCBI Taxonomy" id="1974494"/>
    <lineage>
        <taxon>Bacteria</taxon>
        <taxon>Candidatus Beckwithiibacteriota</taxon>
    </lineage>
</organism>
<keyword evidence="1" id="KW-0436">Ligase</keyword>
<dbReference type="GO" id="GO:0004827">
    <property type="term" value="F:proline-tRNA ligase activity"/>
    <property type="evidence" value="ECO:0007669"/>
    <property type="project" value="TreeGrafter"/>
</dbReference>
<name>A0A2M8G2X1_9BACT</name>
<dbReference type="EMBL" id="PFQV01000074">
    <property type="protein sequence ID" value="PJC65990.1"/>
    <property type="molecule type" value="Genomic_DNA"/>
</dbReference>
<dbReference type="InterPro" id="IPR044140">
    <property type="entry name" value="ProRS_anticodon_short"/>
</dbReference>
<sequence length="96" mass="10937">MIWPDSVSPYQVYLINLQTDGEKVYEALMTAGVEVLWDDRAEVSAGVKFADADLIGIPVRLVVSPKTGDKIEWKKRDEKKTELVEIEEVPDRCRKD</sequence>
<dbReference type="Proteomes" id="UP000229739">
    <property type="component" value="Unassembled WGS sequence"/>
</dbReference>
<evidence type="ECO:0000256" key="1">
    <source>
        <dbReference type="ARBA" id="ARBA00023146"/>
    </source>
</evidence>
<dbReference type="Pfam" id="PF03129">
    <property type="entry name" value="HGTP_anticodon"/>
    <property type="match status" value="1"/>
</dbReference>
<dbReference type="InterPro" id="IPR036621">
    <property type="entry name" value="Anticodon-bd_dom_sf"/>
</dbReference>
<gene>
    <name evidence="3" type="ORF">CO018_04195</name>
</gene>
<evidence type="ECO:0000313" key="3">
    <source>
        <dbReference type="EMBL" id="PJC65990.1"/>
    </source>
</evidence>
<dbReference type="AlphaFoldDB" id="A0A2M8G2X1"/>
<dbReference type="Gene3D" id="3.40.50.800">
    <property type="entry name" value="Anticodon-binding domain"/>
    <property type="match status" value="1"/>
</dbReference>
<feature type="domain" description="Anticodon-binding" evidence="2">
    <location>
        <begin position="11"/>
        <end position="95"/>
    </location>
</feature>
<evidence type="ECO:0000259" key="2">
    <source>
        <dbReference type="Pfam" id="PF03129"/>
    </source>
</evidence>